<organism evidence="1 2">
    <name type="scientific">Prevotella melaninogenica</name>
    <dbReference type="NCBI Taxonomy" id="28132"/>
    <lineage>
        <taxon>Bacteria</taxon>
        <taxon>Pseudomonadati</taxon>
        <taxon>Bacteroidota</taxon>
        <taxon>Bacteroidia</taxon>
        <taxon>Bacteroidales</taxon>
        <taxon>Prevotellaceae</taxon>
        <taxon>Prevotella</taxon>
    </lineage>
</organism>
<protein>
    <submittedName>
        <fullName evidence="1">Uncharacterized protein</fullName>
    </submittedName>
</protein>
<evidence type="ECO:0000313" key="1">
    <source>
        <dbReference type="EMBL" id="MBW4755469.1"/>
    </source>
</evidence>
<evidence type="ECO:0000313" key="2">
    <source>
        <dbReference type="Proteomes" id="UP000812077"/>
    </source>
</evidence>
<name>A0ABS6Y8F9_9BACT</name>
<accession>A0ABS6Y8F9</accession>
<comment type="caution">
    <text evidence="1">The sequence shown here is derived from an EMBL/GenBank/DDBJ whole genome shotgun (WGS) entry which is preliminary data.</text>
</comment>
<dbReference type="RefSeq" id="WP_219433926.1">
    <property type="nucleotide sequence ID" value="NZ_JAHXCP010000023.1"/>
</dbReference>
<dbReference type="EMBL" id="JAHXCP010000023">
    <property type="protein sequence ID" value="MBW4755469.1"/>
    <property type="molecule type" value="Genomic_DNA"/>
</dbReference>
<keyword evidence="2" id="KW-1185">Reference proteome</keyword>
<gene>
    <name evidence="1" type="ORF">KZO77_10605</name>
</gene>
<reference evidence="1 2" key="1">
    <citation type="submission" date="2021-07" db="EMBL/GenBank/DDBJ databases">
        <title>Genomic diversity and antimicrobial resistance of Prevotella spp. isolated from chronic lung disease airways.</title>
        <authorList>
            <person name="Webb K.A."/>
            <person name="Olagoke O.S."/>
            <person name="Baird T."/>
            <person name="Neill J."/>
            <person name="Pham A."/>
            <person name="Wells T.J."/>
            <person name="Ramsay K.A."/>
            <person name="Bell S.C."/>
            <person name="Sarovich D.S."/>
            <person name="Price E.P."/>
        </authorList>
    </citation>
    <scope>NUCLEOTIDE SEQUENCE [LARGE SCALE GENOMIC DNA]</scope>
    <source>
        <strain evidence="1 2">SCHI0027.S.6</strain>
    </source>
</reference>
<dbReference type="Proteomes" id="UP000812077">
    <property type="component" value="Unassembled WGS sequence"/>
</dbReference>
<sequence>MYKRQIGGWRQTPSFEGTYEECVQYLNDYCNDSRISFTIVGENELQVDYL</sequence>
<proteinExistence type="predicted"/>